<evidence type="ECO:0000313" key="1">
    <source>
        <dbReference type="EMBL" id="DBA25525.1"/>
    </source>
</evidence>
<sequence length="77" mass="9358">MFNHQLKTYMFDIREYYLQHQTKGKSLRHEHGRNLQPCIFNHEGSHHFHNQHCVPHKRWFVHFGMEELQSSSALNPC</sequence>
<dbReference type="Proteomes" id="UP001181693">
    <property type="component" value="Unassembled WGS sequence"/>
</dbReference>
<dbReference type="AlphaFoldDB" id="A0AAV3ACY3"/>
<organism evidence="1 2">
    <name type="scientific">Pyxicephalus adspersus</name>
    <name type="common">African bullfrog</name>
    <dbReference type="NCBI Taxonomy" id="30357"/>
    <lineage>
        <taxon>Eukaryota</taxon>
        <taxon>Metazoa</taxon>
        <taxon>Chordata</taxon>
        <taxon>Craniata</taxon>
        <taxon>Vertebrata</taxon>
        <taxon>Euteleostomi</taxon>
        <taxon>Amphibia</taxon>
        <taxon>Batrachia</taxon>
        <taxon>Anura</taxon>
        <taxon>Neobatrachia</taxon>
        <taxon>Ranoidea</taxon>
        <taxon>Pyxicephalidae</taxon>
        <taxon>Pyxicephalinae</taxon>
        <taxon>Pyxicephalus</taxon>
    </lineage>
</organism>
<keyword evidence="2" id="KW-1185">Reference proteome</keyword>
<accession>A0AAV3ACY3</accession>
<proteinExistence type="predicted"/>
<gene>
    <name evidence="1" type="ORF">GDO54_009904</name>
</gene>
<name>A0AAV3ACY3_PYXAD</name>
<reference evidence="1" key="1">
    <citation type="thesis" date="2020" institute="ProQuest LLC" country="789 East Eisenhower Parkway, Ann Arbor, MI, USA">
        <title>Comparative Genomics and Chromosome Evolution.</title>
        <authorList>
            <person name="Mudd A.B."/>
        </authorList>
    </citation>
    <scope>NUCLEOTIDE SEQUENCE</scope>
    <source>
        <strain evidence="1">1538</strain>
        <tissue evidence="1">Blood</tissue>
    </source>
</reference>
<dbReference type="EMBL" id="DYDO01000004">
    <property type="protein sequence ID" value="DBA25525.1"/>
    <property type="molecule type" value="Genomic_DNA"/>
</dbReference>
<evidence type="ECO:0000313" key="2">
    <source>
        <dbReference type="Proteomes" id="UP001181693"/>
    </source>
</evidence>
<protein>
    <submittedName>
        <fullName evidence="1">Uncharacterized protein</fullName>
    </submittedName>
</protein>
<comment type="caution">
    <text evidence="1">The sequence shown here is derived from an EMBL/GenBank/DDBJ whole genome shotgun (WGS) entry which is preliminary data.</text>
</comment>